<dbReference type="InterPro" id="IPR003228">
    <property type="entry name" value="TFIID_TAF12_dom"/>
</dbReference>
<dbReference type="GO" id="GO:0016787">
    <property type="term" value="F:hydrolase activity"/>
    <property type="evidence" value="ECO:0007669"/>
    <property type="project" value="InterPro"/>
</dbReference>
<organism evidence="3 4">
    <name type="scientific">Glossina palpalis gambiensis</name>
    <dbReference type="NCBI Taxonomy" id="67801"/>
    <lineage>
        <taxon>Eukaryota</taxon>
        <taxon>Metazoa</taxon>
        <taxon>Ecdysozoa</taxon>
        <taxon>Arthropoda</taxon>
        <taxon>Hexapoda</taxon>
        <taxon>Insecta</taxon>
        <taxon>Pterygota</taxon>
        <taxon>Neoptera</taxon>
        <taxon>Endopterygota</taxon>
        <taxon>Diptera</taxon>
        <taxon>Brachycera</taxon>
        <taxon>Muscomorpha</taxon>
        <taxon>Hippoboscoidea</taxon>
        <taxon>Glossinidae</taxon>
        <taxon>Glossina</taxon>
    </lineage>
</organism>
<dbReference type="Proteomes" id="UP000092460">
    <property type="component" value="Unassembled WGS sequence"/>
</dbReference>
<dbReference type="SUPFAM" id="SSF102860">
    <property type="entry name" value="mRNA decapping enzyme DcpS N-terminal domain"/>
    <property type="match status" value="1"/>
</dbReference>
<feature type="domain" description="Transcription initiation factor TFIID subunit 12" evidence="2">
    <location>
        <begin position="93"/>
        <end position="120"/>
    </location>
</feature>
<feature type="compositionally biased region" description="Low complexity" evidence="1">
    <location>
        <begin position="32"/>
        <end position="78"/>
    </location>
</feature>
<dbReference type="AlphaFoldDB" id="A0A1B0BTG2"/>
<dbReference type="GO" id="GO:0000290">
    <property type="term" value="P:deadenylation-dependent decapping of nuclear-transcribed mRNA"/>
    <property type="evidence" value="ECO:0007669"/>
    <property type="project" value="InterPro"/>
</dbReference>
<dbReference type="EnsemblMetazoa" id="GPPI039965-RA">
    <property type="protein sequence ID" value="GPPI039965-PA"/>
    <property type="gene ID" value="GPPI039965"/>
</dbReference>
<feature type="region of interest" description="Disordered" evidence="1">
    <location>
        <begin position="8"/>
        <end position="88"/>
    </location>
</feature>
<dbReference type="GO" id="GO:0005669">
    <property type="term" value="C:transcription factor TFIID complex"/>
    <property type="evidence" value="ECO:0007669"/>
    <property type="project" value="InterPro"/>
</dbReference>
<dbReference type="Pfam" id="PF03847">
    <property type="entry name" value="TFIID_20kDa"/>
    <property type="match status" value="1"/>
</dbReference>
<reference evidence="4" key="1">
    <citation type="submission" date="2015-01" db="EMBL/GenBank/DDBJ databases">
        <authorList>
            <person name="Aksoy S."/>
            <person name="Warren W."/>
            <person name="Wilson R.K."/>
        </authorList>
    </citation>
    <scope>NUCLEOTIDE SEQUENCE [LARGE SCALE GENOMIC DNA]</scope>
    <source>
        <strain evidence="4">IAEA</strain>
    </source>
</reference>
<evidence type="ECO:0000313" key="4">
    <source>
        <dbReference type="Proteomes" id="UP000092460"/>
    </source>
</evidence>
<dbReference type="STRING" id="67801.A0A1B0BTG2"/>
<evidence type="ECO:0000256" key="1">
    <source>
        <dbReference type="SAM" id="MobiDB-lite"/>
    </source>
</evidence>
<accession>A0A1B0BTG2</accession>
<dbReference type="Gene3D" id="3.30.200.40">
    <property type="entry name" value="Scavenger mRNA decapping enzyme, N-terminal domain"/>
    <property type="match status" value="1"/>
</dbReference>
<dbReference type="InterPro" id="IPR011145">
    <property type="entry name" value="Scavenger_mRNA_decap_enz_N"/>
</dbReference>
<dbReference type="EMBL" id="JXJN01020134">
    <property type="status" value="NOT_ANNOTATED_CDS"/>
    <property type="molecule type" value="Genomic_DNA"/>
</dbReference>
<keyword evidence="4" id="KW-1185">Reference proteome</keyword>
<evidence type="ECO:0000259" key="2">
    <source>
        <dbReference type="Pfam" id="PF03847"/>
    </source>
</evidence>
<dbReference type="VEuPathDB" id="VectorBase:GPPI039965"/>
<dbReference type="GO" id="GO:0006352">
    <property type="term" value="P:DNA-templated transcription initiation"/>
    <property type="evidence" value="ECO:0007669"/>
    <property type="project" value="InterPro"/>
</dbReference>
<sequence length="226" mass="24249">MCDILNKFDNNGAVGSDSEDIMASPSQNSPMANVSTNSVPSNVGNSSNSGTNTLASNNNNSNSSNNGAGSSSNTSATSKPATAAERQPILTNPRLLELVREVDVSAQLDEDVEELLLQVVKKSIALLGCFPEQSDTDKALAIFEKQAFRESEVATESEQSGQQLLEKNCENNVKDTSLMSYFCGDLKVQTEFINDIYGSYQCVPPVELSGFFTTCILTSIESTFKT</sequence>
<evidence type="ECO:0000313" key="3">
    <source>
        <dbReference type="EnsemblMetazoa" id="GPPI039965-PA"/>
    </source>
</evidence>
<reference evidence="3" key="2">
    <citation type="submission" date="2020-05" db="UniProtKB">
        <authorList>
            <consortium name="EnsemblMetazoa"/>
        </authorList>
    </citation>
    <scope>IDENTIFICATION</scope>
    <source>
        <strain evidence="3">IAEA</strain>
    </source>
</reference>
<proteinExistence type="predicted"/>
<protein>
    <recommendedName>
        <fullName evidence="2">Transcription initiation factor TFIID subunit 12 domain-containing protein</fullName>
    </recommendedName>
</protein>
<name>A0A1B0BTG2_9MUSC</name>